<feature type="transmembrane region" description="Helical" evidence="6">
    <location>
        <begin position="174"/>
        <end position="198"/>
    </location>
</feature>
<dbReference type="AlphaFoldDB" id="A0A139ACH5"/>
<feature type="compositionally biased region" description="Low complexity" evidence="5">
    <location>
        <begin position="1"/>
        <end position="12"/>
    </location>
</feature>
<feature type="domain" description="MARVEL" evidence="7">
    <location>
        <begin position="94"/>
        <end position="245"/>
    </location>
</feature>
<accession>A0A139ACH5</accession>
<feature type="transmembrane region" description="Helical" evidence="6">
    <location>
        <begin position="218"/>
        <end position="239"/>
    </location>
</feature>
<sequence>MAAQPPQMQYPAPSVPETSAYPQQPGYPQGYPQQGYATPPPNQQPAQLYIPPAGDPKAAPQPMVVVQQQYVASAYPVVAFPSEDNTWTFRADVIKTNKLVMIRAIQFVLMIIVFICLCASAANSWISLYGSFGWFWCTFIMSILITTHILMYNVYGAYHNKVYYAFGEHSRNTYFYWAPVVYDCIAWIEWLSAAGSAASVASLCNAFGYGNLIAGCPAWSATTAFGFFVWLTYFATLYFQYVNRRRPQPVAGQPATMA</sequence>
<evidence type="ECO:0000256" key="3">
    <source>
        <dbReference type="ARBA" id="ARBA00022989"/>
    </source>
</evidence>
<name>A0A139ACH5_GONPJ</name>
<feature type="compositionally biased region" description="Low complexity" evidence="5">
    <location>
        <begin position="21"/>
        <end position="37"/>
    </location>
</feature>
<evidence type="ECO:0000256" key="2">
    <source>
        <dbReference type="ARBA" id="ARBA00022692"/>
    </source>
</evidence>
<evidence type="ECO:0000256" key="4">
    <source>
        <dbReference type="ARBA" id="ARBA00023136"/>
    </source>
</evidence>
<keyword evidence="2 6" id="KW-0812">Transmembrane</keyword>
<feature type="transmembrane region" description="Helical" evidence="6">
    <location>
        <begin position="132"/>
        <end position="154"/>
    </location>
</feature>
<dbReference type="EMBL" id="KQ965768">
    <property type="protein sequence ID" value="KXS14516.1"/>
    <property type="molecule type" value="Genomic_DNA"/>
</dbReference>
<evidence type="ECO:0000256" key="5">
    <source>
        <dbReference type="SAM" id="MobiDB-lite"/>
    </source>
</evidence>
<evidence type="ECO:0000256" key="1">
    <source>
        <dbReference type="ARBA" id="ARBA00004141"/>
    </source>
</evidence>
<evidence type="ECO:0000256" key="6">
    <source>
        <dbReference type="SAM" id="Phobius"/>
    </source>
</evidence>
<comment type="subcellular location">
    <subcellularLocation>
        <location evidence="1">Membrane</location>
        <topology evidence="1">Multi-pass membrane protein</topology>
    </subcellularLocation>
</comment>
<dbReference type="STRING" id="1344416.A0A139ACH5"/>
<protein>
    <recommendedName>
        <fullName evidence="7">MARVEL domain-containing protein</fullName>
    </recommendedName>
</protein>
<dbReference type="OrthoDB" id="10473085at2759"/>
<evidence type="ECO:0000313" key="9">
    <source>
        <dbReference type="Proteomes" id="UP000070544"/>
    </source>
</evidence>
<keyword evidence="4 6" id="KW-0472">Membrane</keyword>
<dbReference type="PROSITE" id="PS51225">
    <property type="entry name" value="MARVEL"/>
    <property type="match status" value="1"/>
</dbReference>
<feature type="transmembrane region" description="Helical" evidence="6">
    <location>
        <begin position="104"/>
        <end position="126"/>
    </location>
</feature>
<dbReference type="GO" id="GO:0016020">
    <property type="term" value="C:membrane"/>
    <property type="evidence" value="ECO:0007669"/>
    <property type="project" value="UniProtKB-SubCell"/>
</dbReference>
<evidence type="ECO:0000313" key="8">
    <source>
        <dbReference type="EMBL" id="KXS14516.1"/>
    </source>
</evidence>
<evidence type="ECO:0000259" key="7">
    <source>
        <dbReference type="PROSITE" id="PS51225"/>
    </source>
</evidence>
<keyword evidence="3 6" id="KW-1133">Transmembrane helix</keyword>
<gene>
    <name evidence="8" type="ORF">M427DRAFT_57430</name>
</gene>
<dbReference type="Proteomes" id="UP000070544">
    <property type="component" value="Unassembled WGS sequence"/>
</dbReference>
<keyword evidence="9" id="KW-1185">Reference proteome</keyword>
<organism evidence="8 9">
    <name type="scientific">Gonapodya prolifera (strain JEL478)</name>
    <name type="common">Monoblepharis prolifera</name>
    <dbReference type="NCBI Taxonomy" id="1344416"/>
    <lineage>
        <taxon>Eukaryota</taxon>
        <taxon>Fungi</taxon>
        <taxon>Fungi incertae sedis</taxon>
        <taxon>Chytridiomycota</taxon>
        <taxon>Chytridiomycota incertae sedis</taxon>
        <taxon>Monoblepharidomycetes</taxon>
        <taxon>Monoblepharidales</taxon>
        <taxon>Gonapodyaceae</taxon>
        <taxon>Gonapodya</taxon>
    </lineage>
</organism>
<reference evidence="8 9" key="1">
    <citation type="journal article" date="2015" name="Genome Biol. Evol.">
        <title>Phylogenomic analyses indicate that early fungi evolved digesting cell walls of algal ancestors of land plants.</title>
        <authorList>
            <person name="Chang Y."/>
            <person name="Wang S."/>
            <person name="Sekimoto S."/>
            <person name="Aerts A.L."/>
            <person name="Choi C."/>
            <person name="Clum A."/>
            <person name="LaButti K.M."/>
            <person name="Lindquist E.A."/>
            <person name="Yee Ngan C."/>
            <person name="Ohm R.A."/>
            <person name="Salamov A.A."/>
            <person name="Grigoriev I.V."/>
            <person name="Spatafora J.W."/>
            <person name="Berbee M.L."/>
        </authorList>
    </citation>
    <scope>NUCLEOTIDE SEQUENCE [LARGE SCALE GENOMIC DNA]</scope>
    <source>
        <strain evidence="8 9">JEL478</strain>
    </source>
</reference>
<proteinExistence type="predicted"/>
<dbReference type="InterPro" id="IPR008253">
    <property type="entry name" value="Marvel"/>
</dbReference>
<feature type="region of interest" description="Disordered" evidence="5">
    <location>
        <begin position="1"/>
        <end position="44"/>
    </location>
</feature>